<evidence type="ECO:0000256" key="7">
    <source>
        <dbReference type="ARBA" id="ARBA00022882"/>
    </source>
</evidence>
<keyword evidence="9" id="KW-0406">Ion transport</keyword>
<keyword evidence="17" id="KW-1185">Reference proteome</keyword>
<organism evidence="17 18">
    <name type="scientific">Ascaris lumbricoides</name>
    <name type="common">Giant roundworm</name>
    <dbReference type="NCBI Taxonomy" id="6252"/>
    <lineage>
        <taxon>Eukaryota</taxon>
        <taxon>Metazoa</taxon>
        <taxon>Ecdysozoa</taxon>
        <taxon>Nematoda</taxon>
        <taxon>Chromadorea</taxon>
        <taxon>Rhabditida</taxon>
        <taxon>Spirurina</taxon>
        <taxon>Ascaridomorpha</taxon>
        <taxon>Ascaridoidea</taxon>
        <taxon>Ascarididae</taxon>
        <taxon>Ascaris</taxon>
    </lineage>
</organism>
<comment type="subcellular location">
    <subcellularLocation>
        <location evidence="1 14">Membrane</location>
        <topology evidence="1 14">Multi-pass membrane protein</topology>
    </subcellularLocation>
</comment>
<dbReference type="GO" id="GO:0008331">
    <property type="term" value="F:high voltage-gated calcium channel activity"/>
    <property type="evidence" value="ECO:0007669"/>
    <property type="project" value="TreeGrafter"/>
</dbReference>
<feature type="transmembrane region" description="Helical" evidence="15">
    <location>
        <begin position="207"/>
        <end position="229"/>
    </location>
</feature>
<dbReference type="GO" id="GO:0045202">
    <property type="term" value="C:synapse"/>
    <property type="evidence" value="ECO:0007669"/>
    <property type="project" value="GOC"/>
</dbReference>
<keyword evidence="6 13" id="KW-0106">Calcium</keyword>
<keyword evidence="13" id="KW-0479">Metal-binding</keyword>
<evidence type="ECO:0000256" key="11">
    <source>
        <dbReference type="ARBA" id="ARBA00023180"/>
    </source>
</evidence>
<evidence type="ECO:0000256" key="14">
    <source>
        <dbReference type="RuleBase" id="RU003808"/>
    </source>
</evidence>
<dbReference type="PRINTS" id="PR00167">
    <property type="entry name" value="CACHANNEL"/>
</dbReference>
<evidence type="ECO:0000256" key="3">
    <source>
        <dbReference type="ARBA" id="ARBA00022568"/>
    </source>
</evidence>
<feature type="transmembrane region" description="Helical" evidence="15">
    <location>
        <begin position="45"/>
        <end position="71"/>
    </location>
</feature>
<keyword evidence="12" id="KW-0407">Ion channel</keyword>
<evidence type="ECO:0000256" key="2">
    <source>
        <dbReference type="ARBA" id="ARBA00022448"/>
    </source>
</evidence>
<keyword evidence="8 15" id="KW-1133">Transmembrane helix</keyword>
<protein>
    <submittedName>
        <fullName evidence="18">Ion_trans domain-containing protein</fullName>
    </submittedName>
</protein>
<dbReference type="SUPFAM" id="SSF81324">
    <property type="entry name" value="Voltage-gated potassium channels"/>
    <property type="match status" value="1"/>
</dbReference>
<dbReference type="Proteomes" id="UP000036681">
    <property type="component" value="Unplaced"/>
</dbReference>
<reference evidence="18" key="1">
    <citation type="submission" date="2017-02" db="UniProtKB">
        <authorList>
            <consortium name="WormBaseParasite"/>
        </authorList>
    </citation>
    <scope>IDENTIFICATION</scope>
</reference>
<evidence type="ECO:0000256" key="1">
    <source>
        <dbReference type="ARBA" id="ARBA00004141"/>
    </source>
</evidence>
<evidence type="ECO:0000256" key="4">
    <source>
        <dbReference type="ARBA" id="ARBA00022673"/>
    </source>
</evidence>
<sequence length="231" mass="25133">MLPFTPSGNEGGGTVDLRTLRAVRVLRPLKLVSGIPSLQVVLKSILCAMAPLLQIGLLVLFAIVIFAIIGLEFYSGLQVVLKSILCAMAPLLQIGLLVLFAIVIFAIIGLEFYSGIFHSACYNQRGEIENISDRPFPCSNKSAATGAYNCELEGTVCLSQWIGPNYGITSFDNIAFAMITVFQCITMEGWTTVMYYTNDSLGSTYNWAYFIPLIVLGSFFMLNLVLGVLSG</sequence>
<keyword evidence="11" id="KW-0325">Glycoprotein</keyword>
<dbReference type="GO" id="GO:0005891">
    <property type="term" value="C:voltage-gated calcium channel complex"/>
    <property type="evidence" value="ECO:0007669"/>
    <property type="project" value="InterPro"/>
</dbReference>
<evidence type="ECO:0000256" key="5">
    <source>
        <dbReference type="ARBA" id="ARBA00022692"/>
    </source>
</evidence>
<name>A0A0M3IT57_ASCLU</name>
<feature type="transmembrane region" description="Helical" evidence="15">
    <location>
        <begin position="91"/>
        <end position="113"/>
    </location>
</feature>
<evidence type="ECO:0000313" key="18">
    <source>
        <dbReference type="WBParaSite" id="ALUE_0002193501-mRNA-1"/>
    </source>
</evidence>
<evidence type="ECO:0000256" key="15">
    <source>
        <dbReference type="SAM" id="Phobius"/>
    </source>
</evidence>
<feature type="domain" description="Ion transport" evidence="16">
    <location>
        <begin position="75"/>
        <end position="229"/>
    </location>
</feature>
<dbReference type="InterPro" id="IPR050599">
    <property type="entry name" value="VDCC_alpha-1_subunit"/>
</dbReference>
<proteinExistence type="inferred from homology"/>
<comment type="similarity">
    <text evidence="14">Belongs to the calcium channel alpha-1 subunit (TC 1.A.1.11) family.</text>
</comment>
<feature type="domain" description="Ion transport" evidence="16">
    <location>
        <begin position="13"/>
        <end position="74"/>
    </location>
</feature>
<dbReference type="Pfam" id="PF00520">
    <property type="entry name" value="Ion_trans"/>
    <property type="match status" value="2"/>
</dbReference>
<dbReference type="GO" id="GO:0098703">
    <property type="term" value="P:calcium ion import across plasma membrane"/>
    <property type="evidence" value="ECO:0007669"/>
    <property type="project" value="TreeGrafter"/>
</dbReference>
<keyword evidence="4 14" id="KW-0107">Calcium channel</keyword>
<dbReference type="Gene3D" id="1.10.287.70">
    <property type="match status" value="1"/>
</dbReference>
<keyword evidence="7 14" id="KW-0851">Voltage-gated channel</keyword>
<keyword evidence="10 15" id="KW-0472">Membrane</keyword>
<dbReference type="PANTHER" id="PTHR45628:SF7">
    <property type="entry name" value="VOLTAGE-DEPENDENT CALCIUM CHANNEL TYPE A SUBUNIT ALPHA-1"/>
    <property type="match status" value="1"/>
</dbReference>
<evidence type="ECO:0000313" key="17">
    <source>
        <dbReference type="Proteomes" id="UP000036681"/>
    </source>
</evidence>
<evidence type="ECO:0000256" key="6">
    <source>
        <dbReference type="ARBA" id="ARBA00022837"/>
    </source>
</evidence>
<feature type="transmembrane region" description="Helical" evidence="15">
    <location>
        <begin position="174"/>
        <end position="195"/>
    </location>
</feature>
<dbReference type="GO" id="GO:0007268">
    <property type="term" value="P:chemical synaptic transmission"/>
    <property type="evidence" value="ECO:0007669"/>
    <property type="project" value="TreeGrafter"/>
</dbReference>
<accession>A0A0M3IT57</accession>
<evidence type="ECO:0000256" key="8">
    <source>
        <dbReference type="ARBA" id="ARBA00022989"/>
    </source>
</evidence>
<evidence type="ECO:0000256" key="13">
    <source>
        <dbReference type="PIRSR" id="PIRSR602077-1"/>
    </source>
</evidence>
<dbReference type="InterPro" id="IPR002077">
    <property type="entry name" value="VDCCAlpha1"/>
</dbReference>
<dbReference type="GO" id="GO:0046872">
    <property type="term" value="F:metal ion binding"/>
    <property type="evidence" value="ECO:0007669"/>
    <property type="project" value="UniProtKB-KW"/>
</dbReference>
<dbReference type="PANTHER" id="PTHR45628">
    <property type="entry name" value="VOLTAGE-DEPENDENT CALCIUM CHANNEL TYPE A SUBUNIT ALPHA-1"/>
    <property type="match status" value="1"/>
</dbReference>
<dbReference type="FunFam" id="1.10.287.70:FF:000007">
    <property type="entry name" value="Voltage-dependent L-type calcium channel subunit alpha"/>
    <property type="match status" value="1"/>
</dbReference>
<keyword evidence="2" id="KW-0813">Transport</keyword>
<keyword evidence="5 15" id="KW-0812">Transmembrane</keyword>
<dbReference type="InterPro" id="IPR005821">
    <property type="entry name" value="Ion_trans_dom"/>
</dbReference>
<evidence type="ECO:0000259" key="16">
    <source>
        <dbReference type="Pfam" id="PF00520"/>
    </source>
</evidence>
<feature type="binding site" evidence="13">
    <location>
        <position position="188"/>
    </location>
    <ligand>
        <name>Ca(2+)</name>
        <dbReference type="ChEBI" id="CHEBI:29108"/>
    </ligand>
</feature>
<evidence type="ECO:0000256" key="12">
    <source>
        <dbReference type="ARBA" id="ARBA00023303"/>
    </source>
</evidence>
<evidence type="ECO:0000256" key="10">
    <source>
        <dbReference type="ARBA" id="ARBA00023136"/>
    </source>
</evidence>
<dbReference type="WBParaSite" id="ALUE_0002193501-mRNA-1">
    <property type="protein sequence ID" value="ALUE_0002193501-mRNA-1"/>
    <property type="gene ID" value="ALUE_0002193501"/>
</dbReference>
<dbReference type="AlphaFoldDB" id="A0A0M3IT57"/>
<keyword evidence="3 14" id="KW-0109">Calcium transport</keyword>
<evidence type="ECO:0000256" key="9">
    <source>
        <dbReference type="ARBA" id="ARBA00023065"/>
    </source>
</evidence>